<organism evidence="2 3">
    <name type="scientific">Eragrostis curvula</name>
    <name type="common">weeping love grass</name>
    <dbReference type="NCBI Taxonomy" id="38414"/>
    <lineage>
        <taxon>Eukaryota</taxon>
        <taxon>Viridiplantae</taxon>
        <taxon>Streptophyta</taxon>
        <taxon>Embryophyta</taxon>
        <taxon>Tracheophyta</taxon>
        <taxon>Spermatophyta</taxon>
        <taxon>Magnoliopsida</taxon>
        <taxon>Liliopsida</taxon>
        <taxon>Poales</taxon>
        <taxon>Poaceae</taxon>
        <taxon>PACMAD clade</taxon>
        <taxon>Chloridoideae</taxon>
        <taxon>Eragrostideae</taxon>
        <taxon>Eragrostidinae</taxon>
        <taxon>Eragrostis</taxon>
    </lineage>
</organism>
<dbReference type="Gramene" id="TVU13794">
    <property type="protein sequence ID" value="TVU13794"/>
    <property type="gene ID" value="EJB05_37220"/>
</dbReference>
<name>A0A5J9TR27_9POAL</name>
<reference evidence="2 3" key="1">
    <citation type="journal article" date="2019" name="Sci. Rep.">
        <title>A high-quality genome of Eragrostis curvula grass provides insights into Poaceae evolution and supports new strategies to enhance forage quality.</title>
        <authorList>
            <person name="Carballo J."/>
            <person name="Santos B.A.C.M."/>
            <person name="Zappacosta D."/>
            <person name="Garbus I."/>
            <person name="Selva J.P."/>
            <person name="Gallo C.A."/>
            <person name="Diaz A."/>
            <person name="Albertini E."/>
            <person name="Caccamo M."/>
            <person name="Echenique V."/>
        </authorList>
    </citation>
    <scope>NUCLEOTIDE SEQUENCE [LARGE SCALE GENOMIC DNA]</scope>
    <source>
        <strain evidence="3">cv. Victoria</strain>
        <tissue evidence="2">Leaf</tissue>
    </source>
</reference>
<evidence type="ECO:0000313" key="3">
    <source>
        <dbReference type="Proteomes" id="UP000324897"/>
    </source>
</evidence>
<dbReference type="EMBL" id="RWGY01000031">
    <property type="protein sequence ID" value="TVU13794.1"/>
    <property type="molecule type" value="Genomic_DNA"/>
</dbReference>
<feature type="region of interest" description="Disordered" evidence="1">
    <location>
        <begin position="115"/>
        <end position="149"/>
    </location>
</feature>
<dbReference type="AlphaFoldDB" id="A0A5J9TR27"/>
<protein>
    <submittedName>
        <fullName evidence="2">Uncharacterized protein</fullName>
    </submittedName>
</protein>
<comment type="caution">
    <text evidence="2">The sequence shown here is derived from an EMBL/GenBank/DDBJ whole genome shotgun (WGS) entry which is preliminary data.</text>
</comment>
<gene>
    <name evidence="2" type="ORF">EJB05_37220</name>
</gene>
<evidence type="ECO:0000313" key="2">
    <source>
        <dbReference type="EMBL" id="TVU13794.1"/>
    </source>
</evidence>
<sequence>MVPLLFGHLPLDCSGDGLPTVDWMGPCSCRVSNKLQNIKRCAKAHRIPREHIGSLVLWDLQVHNINYRCTIQRSRFSIFDAFAPDMLPYTTSSVYTTLHPSPISQSPTAIAILPYPPSGRSHRQAKRCRGSRSRSRRRRGSRPATPHLPGLLAPRLALLMLAARRVPRARRHNSFLHAPGEQ</sequence>
<dbReference type="Proteomes" id="UP000324897">
    <property type="component" value="Unassembled WGS sequence"/>
</dbReference>
<proteinExistence type="predicted"/>
<feature type="non-terminal residue" evidence="2">
    <location>
        <position position="1"/>
    </location>
</feature>
<keyword evidence="3" id="KW-1185">Reference proteome</keyword>
<feature type="compositionally biased region" description="Basic residues" evidence="1">
    <location>
        <begin position="120"/>
        <end position="141"/>
    </location>
</feature>
<evidence type="ECO:0000256" key="1">
    <source>
        <dbReference type="SAM" id="MobiDB-lite"/>
    </source>
</evidence>
<accession>A0A5J9TR27</accession>